<dbReference type="RefSeq" id="WP_013178399.1">
    <property type="nucleotide sequence ID" value="NC_014221.1"/>
</dbReference>
<dbReference type="Proteomes" id="UP000000379">
    <property type="component" value="Chromosome"/>
</dbReference>
<keyword evidence="3" id="KW-1185">Reference proteome</keyword>
<dbReference type="KEGG" id="tra:Trad_1918"/>
<evidence type="ECO:0000313" key="3">
    <source>
        <dbReference type="Proteomes" id="UP000000379"/>
    </source>
</evidence>
<name>D7CQQ0_TRURR</name>
<sequence length="71" mass="7925">MSVAPTSPPSSDDTSRRRTFWWGVVVAVLLLAFCLGLPQFHYAAALMVAVIFRYRDEPMGALPAWLTASRR</sequence>
<dbReference type="EMBL" id="CP002049">
    <property type="protein sequence ID" value="ADI15034.1"/>
    <property type="molecule type" value="Genomic_DNA"/>
</dbReference>
<reference evidence="3" key="1">
    <citation type="submission" date="2010-05" db="EMBL/GenBank/DDBJ databases">
        <title>The complete genome of Truepera radiovictris DSM 17093.</title>
        <authorList>
            <consortium name="US DOE Joint Genome Institute (JGI-PGF)"/>
            <person name="Lucas S."/>
            <person name="Copeland A."/>
            <person name="Lapidus A."/>
            <person name="Glavina del Rio T."/>
            <person name="Dalin E."/>
            <person name="Tice H."/>
            <person name="Bruce D."/>
            <person name="Goodwin L."/>
            <person name="Pitluck S."/>
            <person name="Kyrpides N."/>
            <person name="Mavromatis K."/>
            <person name="Ovchinnikova G."/>
            <person name="Munk A.C."/>
            <person name="Detter J.C."/>
            <person name="Han C."/>
            <person name="Tapia R."/>
            <person name="Land M."/>
            <person name="Hauser L."/>
            <person name="Markowitz V."/>
            <person name="Cheng J.-F."/>
            <person name="Hugenholtz P."/>
            <person name="Woyke T."/>
            <person name="Wu D."/>
            <person name="Tindall B."/>
            <person name="Pomrenke H.G."/>
            <person name="Brambilla E."/>
            <person name="Klenk H.-P."/>
            <person name="Eisen J.A."/>
        </authorList>
    </citation>
    <scope>NUCLEOTIDE SEQUENCE [LARGE SCALE GENOMIC DNA]</scope>
    <source>
        <strain evidence="3">DSM 17093 / CIP 108686 / LMG 22925 / RQ-24</strain>
    </source>
</reference>
<keyword evidence="1" id="KW-0472">Membrane</keyword>
<reference evidence="2 3" key="2">
    <citation type="journal article" date="2011" name="Stand. Genomic Sci.">
        <title>Complete genome sequence of Truepera radiovictrix type strain (RQ-24).</title>
        <authorList>
            <person name="Ivanova N."/>
            <person name="Rohde C."/>
            <person name="Munk C."/>
            <person name="Nolan M."/>
            <person name="Lucas S."/>
            <person name="Del Rio T.G."/>
            <person name="Tice H."/>
            <person name="Deshpande S."/>
            <person name="Cheng J.F."/>
            <person name="Tapia R."/>
            <person name="Han C."/>
            <person name="Goodwin L."/>
            <person name="Pitluck S."/>
            <person name="Liolios K."/>
            <person name="Mavromatis K."/>
            <person name="Mikhailova N."/>
            <person name="Pati A."/>
            <person name="Chen A."/>
            <person name="Palaniappan K."/>
            <person name="Land M."/>
            <person name="Hauser L."/>
            <person name="Chang Y.J."/>
            <person name="Jeffries C.D."/>
            <person name="Brambilla E."/>
            <person name="Rohde M."/>
            <person name="Goker M."/>
            <person name="Tindall B.J."/>
            <person name="Woyke T."/>
            <person name="Bristow J."/>
            <person name="Eisen J.A."/>
            <person name="Markowitz V."/>
            <person name="Hugenholtz P."/>
            <person name="Kyrpides N.C."/>
            <person name="Klenk H.P."/>
            <person name="Lapidus A."/>
        </authorList>
    </citation>
    <scope>NUCLEOTIDE SEQUENCE [LARGE SCALE GENOMIC DNA]</scope>
    <source>
        <strain evidence="3">DSM 17093 / CIP 108686 / LMG 22925 / RQ-24</strain>
    </source>
</reference>
<organism evidence="2 3">
    <name type="scientific">Truepera radiovictrix (strain DSM 17093 / CIP 108686 / LMG 22925 / RQ-24)</name>
    <dbReference type="NCBI Taxonomy" id="649638"/>
    <lineage>
        <taxon>Bacteria</taxon>
        <taxon>Thermotogati</taxon>
        <taxon>Deinococcota</taxon>
        <taxon>Deinococci</taxon>
        <taxon>Trueperales</taxon>
        <taxon>Trueperaceae</taxon>
        <taxon>Truepera</taxon>
    </lineage>
</organism>
<gene>
    <name evidence="2" type="ordered locus">Trad_1918</name>
</gene>
<keyword evidence="1" id="KW-1133">Transmembrane helix</keyword>
<evidence type="ECO:0000256" key="1">
    <source>
        <dbReference type="SAM" id="Phobius"/>
    </source>
</evidence>
<keyword evidence="1" id="KW-0812">Transmembrane</keyword>
<dbReference type="HOGENOM" id="CLU_2738890_0_0_0"/>
<accession>D7CQQ0</accession>
<protein>
    <submittedName>
        <fullName evidence="2">Uncharacterized protein</fullName>
    </submittedName>
</protein>
<proteinExistence type="predicted"/>
<evidence type="ECO:0000313" key="2">
    <source>
        <dbReference type="EMBL" id="ADI15034.1"/>
    </source>
</evidence>
<dbReference type="AlphaFoldDB" id="D7CQQ0"/>
<feature type="transmembrane region" description="Helical" evidence="1">
    <location>
        <begin position="20"/>
        <end position="52"/>
    </location>
</feature>